<evidence type="ECO:0000313" key="1">
    <source>
        <dbReference type="EMBL" id="WYF45331.1"/>
    </source>
</evidence>
<dbReference type="RefSeq" id="WP_339096552.1">
    <property type="nucleotide sequence ID" value="NZ_CP149782.1"/>
</dbReference>
<accession>A0AAU6Q4Y2</accession>
<organism evidence="1">
    <name type="scientific">Deinococcus sp. VB142</name>
    <dbReference type="NCBI Taxonomy" id="3112952"/>
    <lineage>
        <taxon>Bacteria</taxon>
        <taxon>Thermotogati</taxon>
        <taxon>Deinococcota</taxon>
        <taxon>Deinococci</taxon>
        <taxon>Deinococcales</taxon>
        <taxon>Deinococcaceae</taxon>
        <taxon>Deinococcus</taxon>
    </lineage>
</organism>
<gene>
    <name evidence="1" type="ORF">WDJ50_04175</name>
</gene>
<protein>
    <submittedName>
        <fullName evidence="1">Uncharacterized protein</fullName>
    </submittedName>
</protein>
<dbReference type="AlphaFoldDB" id="A0AAU6Q4Y2"/>
<reference evidence="1" key="1">
    <citation type="submission" date="2024-03" db="EMBL/GenBank/DDBJ databases">
        <title>Deinococcus weizhi sp. nov., isolated from human skin.</title>
        <authorList>
            <person name="Wei Z."/>
            <person name="Tian F."/>
            <person name="Yang C."/>
            <person name="Xin L.T."/>
            <person name="Wen Z.J."/>
            <person name="Lan K.C."/>
            <person name="Yu L."/>
            <person name="Zhe W."/>
            <person name="Dan F.D."/>
            <person name="Jun W."/>
            <person name="Rui Z."/>
            <person name="Yong X.J."/>
            <person name="Ting Y."/>
            <person name="Wei X."/>
            <person name="Xu Z.G."/>
            <person name="Xin Z."/>
            <person name="Dong F.G."/>
            <person name="Ni X.M."/>
            <person name="Zheng M.G."/>
            <person name="Chun Y."/>
            <person name="Qian W.X."/>
        </authorList>
    </citation>
    <scope>NUCLEOTIDE SEQUENCE</scope>
    <source>
        <strain evidence="1">VB142</strain>
    </source>
</reference>
<sequence>MNTLTQQPQPTAQQPQPVYQAPRVQDLGAWQAVTLINSVDINPGSVFNPANFGGNGSNNGY</sequence>
<dbReference type="EMBL" id="CP149782">
    <property type="protein sequence ID" value="WYF45331.1"/>
    <property type="molecule type" value="Genomic_DNA"/>
</dbReference>
<proteinExistence type="predicted"/>
<name>A0AAU6Q4Y2_9DEIO</name>